<evidence type="ECO:0000256" key="5">
    <source>
        <dbReference type="SAM" id="MobiDB-lite"/>
    </source>
</evidence>
<dbReference type="PANTHER" id="PTHR39136">
    <property type="entry name" value="ALTERED INHERITANCE OF MITOCHONDRIA PROTEIN 11"/>
    <property type="match status" value="1"/>
</dbReference>
<dbReference type="InterPro" id="IPR038814">
    <property type="entry name" value="AIM11"/>
</dbReference>
<dbReference type="PANTHER" id="PTHR39136:SF1">
    <property type="entry name" value="ALTERED INHERITANCE OF MITOCHONDRIA PROTEIN 11"/>
    <property type="match status" value="1"/>
</dbReference>
<comment type="similarity">
    <text evidence="4">Belongs to the AIM11 family.</text>
</comment>
<feature type="region of interest" description="Disordered" evidence="5">
    <location>
        <begin position="184"/>
        <end position="204"/>
    </location>
</feature>
<evidence type="ECO:0000256" key="3">
    <source>
        <dbReference type="ARBA" id="ARBA00023136"/>
    </source>
</evidence>
<feature type="compositionally biased region" description="Low complexity" evidence="5">
    <location>
        <begin position="8"/>
        <end position="36"/>
    </location>
</feature>
<feature type="region of interest" description="Disordered" evidence="5">
    <location>
        <begin position="1"/>
        <end position="52"/>
    </location>
</feature>
<gene>
    <name evidence="4" type="primary">AIM11</name>
    <name evidence="6" type="ORF">NUU61_000597</name>
</gene>
<comment type="caution">
    <text evidence="6">The sequence shown here is derived from an EMBL/GenBank/DDBJ whole genome shotgun (WGS) entry which is preliminary data.</text>
</comment>
<evidence type="ECO:0000313" key="6">
    <source>
        <dbReference type="EMBL" id="KAJ5114838.1"/>
    </source>
</evidence>
<keyword evidence="7" id="KW-1185">Reference proteome</keyword>
<reference evidence="6" key="2">
    <citation type="journal article" date="2023" name="IMA Fungus">
        <title>Comparative genomic study of the Penicillium genus elucidates a diverse pangenome and 15 lateral gene transfer events.</title>
        <authorList>
            <person name="Petersen C."/>
            <person name="Sorensen T."/>
            <person name="Nielsen M.R."/>
            <person name="Sondergaard T.E."/>
            <person name="Sorensen J.L."/>
            <person name="Fitzpatrick D.A."/>
            <person name="Frisvad J.C."/>
            <person name="Nielsen K.L."/>
        </authorList>
    </citation>
    <scope>NUCLEOTIDE SEQUENCE</scope>
    <source>
        <strain evidence="6">IBT 34128</strain>
    </source>
</reference>
<evidence type="ECO:0000313" key="7">
    <source>
        <dbReference type="Proteomes" id="UP001141434"/>
    </source>
</evidence>
<protein>
    <recommendedName>
        <fullName evidence="4">Altered inheritance of mitochondria protein 11</fullName>
    </recommendedName>
</protein>
<dbReference type="Proteomes" id="UP001141434">
    <property type="component" value="Unassembled WGS sequence"/>
</dbReference>
<dbReference type="AlphaFoldDB" id="A0A9W9KR80"/>
<accession>A0A9W9KR80</accession>
<sequence length="204" mass="22371">MLSFFGWGSSPKNGSNGSPSSEESSSNGDQSPSSPTQFPPQPPPTQLANQPPQSNLNLKLLFGGMTFFAISLMITRRSLARKRLASIPPFYTGSIYHQPQVNGGVEAFEALNLATINVLSFGMMTTGAVLYSFNINELEDMRKIVRGGLESGGSGTKTDEELEREVSEWVVSVLGDRFEKQLEKEKMKKQVWESGKTDENDKAN</sequence>
<dbReference type="GO" id="GO:0016020">
    <property type="term" value="C:membrane"/>
    <property type="evidence" value="ECO:0007669"/>
    <property type="project" value="UniProtKB-SubCell"/>
</dbReference>
<proteinExistence type="inferred from homology"/>
<keyword evidence="2" id="KW-1133">Transmembrane helix</keyword>
<dbReference type="EMBL" id="JAPMSZ010000001">
    <property type="protein sequence ID" value="KAJ5114838.1"/>
    <property type="molecule type" value="Genomic_DNA"/>
</dbReference>
<organism evidence="6 7">
    <name type="scientific">Penicillium alfredii</name>
    <dbReference type="NCBI Taxonomy" id="1506179"/>
    <lineage>
        <taxon>Eukaryota</taxon>
        <taxon>Fungi</taxon>
        <taxon>Dikarya</taxon>
        <taxon>Ascomycota</taxon>
        <taxon>Pezizomycotina</taxon>
        <taxon>Eurotiomycetes</taxon>
        <taxon>Eurotiomycetidae</taxon>
        <taxon>Eurotiales</taxon>
        <taxon>Aspergillaceae</taxon>
        <taxon>Penicillium</taxon>
    </lineage>
</organism>
<dbReference type="GO" id="GO:0005739">
    <property type="term" value="C:mitochondrion"/>
    <property type="evidence" value="ECO:0007669"/>
    <property type="project" value="TreeGrafter"/>
</dbReference>
<keyword evidence="3" id="KW-0472">Membrane</keyword>
<keyword evidence="1" id="KW-0812">Transmembrane</keyword>
<comment type="subcellular location">
    <subcellularLocation>
        <location evidence="4">Membrane</location>
        <topology evidence="4">Multi-pass membrane protein</topology>
    </subcellularLocation>
</comment>
<reference evidence="6" key="1">
    <citation type="submission" date="2022-11" db="EMBL/GenBank/DDBJ databases">
        <authorList>
            <person name="Petersen C."/>
        </authorList>
    </citation>
    <scope>NUCLEOTIDE SEQUENCE</scope>
    <source>
        <strain evidence="6">IBT 34128</strain>
    </source>
</reference>
<evidence type="ECO:0000256" key="2">
    <source>
        <dbReference type="ARBA" id="ARBA00022989"/>
    </source>
</evidence>
<dbReference type="OrthoDB" id="3558022at2759"/>
<name>A0A9W9KR80_9EURO</name>
<evidence type="ECO:0000256" key="4">
    <source>
        <dbReference type="RuleBase" id="RU367098"/>
    </source>
</evidence>
<evidence type="ECO:0000256" key="1">
    <source>
        <dbReference type="ARBA" id="ARBA00022692"/>
    </source>
</evidence>